<dbReference type="PRINTS" id="PR00149">
    <property type="entry name" value="FUMRATELYASE"/>
</dbReference>
<dbReference type="InterPro" id="IPR004769">
    <property type="entry name" value="Pur_lyase"/>
</dbReference>
<comment type="catalytic activity">
    <reaction evidence="9">
        <text>N(6)-(1,2-dicarboxyethyl)-AMP = fumarate + AMP</text>
        <dbReference type="Rhea" id="RHEA:16853"/>
        <dbReference type="ChEBI" id="CHEBI:29806"/>
        <dbReference type="ChEBI" id="CHEBI:57567"/>
        <dbReference type="ChEBI" id="CHEBI:456215"/>
        <dbReference type="EC" id="4.3.2.2"/>
    </reaction>
</comment>
<feature type="domain" description="Adenylosuccinate lyase PurB C-terminal" evidence="11">
    <location>
        <begin position="352"/>
        <end position="468"/>
    </location>
</feature>
<evidence type="ECO:0000256" key="5">
    <source>
        <dbReference type="ARBA" id="ARBA00017058"/>
    </source>
</evidence>
<evidence type="ECO:0000313" key="12">
    <source>
        <dbReference type="EMBL" id="AGT02638.1"/>
    </source>
</evidence>
<evidence type="ECO:0000256" key="1">
    <source>
        <dbReference type="ARBA" id="ARBA00004706"/>
    </source>
</evidence>
<evidence type="ECO:0000256" key="9">
    <source>
        <dbReference type="RuleBase" id="RU361172"/>
    </source>
</evidence>
<comment type="pathway">
    <text evidence="1 9">Purine metabolism; IMP biosynthesis via de novo pathway; 5-amino-1-(5-phospho-D-ribosyl)imidazole-4-carboxamide from 5-amino-1-(5-phospho-D-ribosyl)imidazole-4-carboxylate: step 2/2.</text>
</comment>
<dbReference type="GO" id="GO:0004018">
    <property type="term" value="F:N6-(1,2-dicarboxyethyl)AMP AMP-lyase (fumarate-forming) activity"/>
    <property type="evidence" value="ECO:0007669"/>
    <property type="project" value="InterPro"/>
</dbReference>
<dbReference type="AlphaFoldDB" id="U5KMA2"/>
<dbReference type="InterPro" id="IPR024083">
    <property type="entry name" value="Fumarase/histidase_N"/>
</dbReference>
<dbReference type="NCBIfam" id="NF006764">
    <property type="entry name" value="PRK09285.1"/>
    <property type="match status" value="1"/>
</dbReference>
<sequence length="474" mass="52993">MSTLSPTGAATTAHDAPAEISQDSPLFALSPLDGRYKRNTVPLRAYFSEYALFKYRVQVEVLYFEALCRDCPAIKQLRGVTDEQLKQLRATTFENFTVEDAKHIKEIEAVTNHDIKAVEYYLKEKMSACGLEAEKEFIHFGLTSQDINNTSIPMLLRDALHHHYIPSLDALIASIKSKLPLWDVPMLARTHGQPASPSNLAKEFMVWVERLEEQKAMLLALPNTGKFGGATGNFNAHLCAYPSVNWIEFGEMFLSKYLGLRRQTYTTQIEHYDNMAAICDACARLHVILLDLAKDVWQYISMGYFTQKVKAGEVGSSAMPHKVNPIDFENAEGNLGMSNAVLGFLSAKLPISRLQRDLSDSTVLRNLGVPLGHALIAFASLRRGLDKLLIHKAAIVADLENNWAVVAEGIQTVLRREGYPKPYEALKDLTRGNDHVTEATVKTFIQNLEGISDEVRQELLAITPFTYVGYTARL</sequence>
<dbReference type="NCBIfam" id="TIGR00928">
    <property type="entry name" value="purB"/>
    <property type="match status" value="1"/>
</dbReference>
<evidence type="ECO:0000256" key="3">
    <source>
        <dbReference type="ARBA" id="ARBA00008273"/>
    </source>
</evidence>
<dbReference type="Gene3D" id="1.20.200.10">
    <property type="entry name" value="Fumarase/aspartase (Central domain)"/>
    <property type="match status" value="1"/>
</dbReference>
<organism evidence="12">
    <name type="scientific">Crithidia acanthocephali</name>
    <dbReference type="NCBI Taxonomy" id="59798"/>
    <lineage>
        <taxon>Eukaryota</taxon>
        <taxon>Discoba</taxon>
        <taxon>Euglenozoa</taxon>
        <taxon>Kinetoplastea</taxon>
        <taxon>Metakinetoplastina</taxon>
        <taxon>Trypanosomatida</taxon>
        <taxon>Trypanosomatidae</taxon>
        <taxon>Leishmaniinae</taxon>
        <taxon>Crithidia</taxon>
    </lineage>
</organism>
<evidence type="ECO:0000259" key="11">
    <source>
        <dbReference type="Pfam" id="PF08328"/>
    </source>
</evidence>
<dbReference type="PANTHER" id="PTHR43411:SF1">
    <property type="entry name" value="ADENYLOSUCCINATE LYASE"/>
    <property type="match status" value="1"/>
</dbReference>
<dbReference type="EMBL" id="KC545108">
    <property type="protein sequence ID" value="AGT02638.1"/>
    <property type="molecule type" value="Genomic_DNA"/>
</dbReference>
<dbReference type="Gene3D" id="1.10.40.30">
    <property type="entry name" value="Fumarase/aspartase (C-terminal domain)"/>
    <property type="match status" value="1"/>
</dbReference>
<dbReference type="UniPathway" id="UPA00075">
    <property type="reaction ID" value="UER00336"/>
</dbReference>
<name>U5KMA2_9TRYP</name>
<evidence type="ECO:0000256" key="7">
    <source>
        <dbReference type="ARBA" id="ARBA00023239"/>
    </source>
</evidence>
<comment type="similarity">
    <text evidence="3 9">Belongs to the lyase 1 family. Adenylosuccinate lyase subfamily.</text>
</comment>
<dbReference type="GO" id="GO:0006189">
    <property type="term" value="P:'de novo' IMP biosynthetic process"/>
    <property type="evidence" value="ECO:0007669"/>
    <property type="project" value="UniProtKB-UniPathway"/>
</dbReference>
<dbReference type="UniPathway" id="UPA00074">
    <property type="reaction ID" value="UER00132"/>
</dbReference>
<dbReference type="InterPro" id="IPR013539">
    <property type="entry name" value="PurB_C"/>
</dbReference>
<dbReference type="FunFam" id="1.10.40.30:FF:000011">
    <property type="entry name" value="Adenylosuccinate lyase"/>
    <property type="match status" value="1"/>
</dbReference>
<dbReference type="InterPro" id="IPR008948">
    <property type="entry name" value="L-Aspartase-like"/>
</dbReference>
<dbReference type="InterPro" id="IPR022761">
    <property type="entry name" value="Fumarate_lyase_N"/>
</dbReference>
<dbReference type="GO" id="GO:0044208">
    <property type="term" value="P:'de novo' AMP biosynthetic process"/>
    <property type="evidence" value="ECO:0007669"/>
    <property type="project" value="UniProtKB-UniPathway"/>
</dbReference>
<dbReference type="Gene3D" id="1.10.275.10">
    <property type="entry name" value="Fumarase/aspartase (N-terminal domain)"/>
    <property type="match status" value="1"/>
</dbReference>
<dbReference type="FunFam" id="1.20.200.10:FF:000004">
    <property type="entry name" value="Adenylosuccinate lyase"/>
    <property type="match status" value="1"/>
</dbReference>
<dbReference type="CDD" id="cd01598">
    <property type="entry name" value="PurB"/>
    <property type="match status" value="1"/>
</dbReference>
<evidence type="ECO:0000256" key="4">
    <source>
        <dbReference type="ARBA" id="ARBA00012339"/>
    </source>
</evidence>
<dbReference type="InterPro" id="IPR020557">
    <property type="entry name" value="Fumarate_lyase_CS"/>
</dbReference>
<keyword evidence="6 9" id="KW-0658">Purine biosynthesis</keyword>
<dbReference type="InterPro" id="IPR000362">
    <property type="entry name" value="Fumarate_lyase_fam"/>
</dbReference>
<evidence type="ECO:0000256" key="2">
    <source>
        <dbReference type="ARBA" id="ARBA00004734"/>
    </source>
</evidence>
<dbReference type="InterPro" id="IPR047136">
    <property type="entry name" value="PurB_bact"/>
</dbReference>
<dbReference type="FunFam" id="1.10.275.10:FF:000010">
    <property type="entry name" value="Adenylosuccinate lyase"/>
    <property type="match status" value="1"/>
</dbReference>
<protein>
    <recommendedName>
        <fullName evidence="5 9">Adenylosuccinate lyase</fullName>
        <shortName evidence="9">ASL</shortName>
        <ecNumber evidence="4 9">4.3.2.2</ecNumber>
    </recommendedName>
    <alternativeName>
        <fullName evidence="8 9">Adenylosuccinase</fullName>
    </alternativeName>
</protein>
<comment type="catalytic activity">
    <reaction evidence="9">
        <text>(2S)-2-[5-amino-1-(5-phospho-beta-D-ribosyl)imidazole-4-carboxamido]succinate = 5-amino-1-(5-phospho-beta-D-ribosyl)imidazole-4-carboxamide + fumarate</text>
        <dbReference type="Rhea" id="RHEA:23920"/>
        <dbReference type="ChEBI" id="CHEBI:29806"/>
        <dbReference type="ChEBI" id="CHEBI:58443"/>
        <dbReference type="ChEBI" id="CHEBI:58475"/>
        <dbReference type="EC" id="4.3.2.2"/>
    </reaction>
</comment>
<dbReference type="PANTHER" id="PTHR43411">
    <property type="entry name" value="ADENYLOSUCCINATE LYASE"/>
    <property type="match status" value="1"/>
</dbReference>
<dbReference type="Pfam" id="PF00206">
    <property type="entry name" value="Lyase_1"/>
    <property type="match status" value="1"/>
</dbReference>
<evidence type="ECO:0000259" key="10">
    <source>
        <dbReference type="Pfam" id="PF00206"/>
    </source>
</evidence>
<evidence type="ECO:0000256" key="6">
    <source>
        <dbReference type="ARBA" id="ARBA00022755"/>
    </source>
</evidence>
<dbReference type="EC" id="4.3.2.2" evidence="4 9"/>
<evidence type="ECO:0000256" key="8">
    <source>
        <dbReference type="ARBA" id="ARBA00030717"/>
    </source>
</evidence>
<feature type="domain" description="Fumarate lyase N-terminal" evidence="10">
    <location>
        <begin position="34"/>
        <end position="333"/>
    </location>
</feature>
<proteinExistence type="inferred from homology"/>
<reference evidence="12" key="1">
    <citation type="submission" date="2013-01" db="EMBL/GenBank/DDBJ databases">
        <title>Genomic Cooperation Between Trypanosomatids and Their Bacterial Endosymbionts in the Synthesis of Essential Amino Acids Heavily Influenced by Multiple Lateral Gene Transfer Events.</title>
        <authorList>
            <person name="Alves J.M.P."/>
            <person name="Klein C."/>
            <person name="Maia da Silva F."/>
            <person name="Costa Martins A.G."/>
            <person name="Serrano M.G."/>
            <person name="Buck G.A."/>
            <person name="Vasconcelos A.T.R."/>
            <person name="France-Sagot M."/>
            <person name="Teixeira M.M.G."/>
            <person name="Motta M.C.M."/>
            <person name="Camargo E.P."/>
        </authorList>
    </citation>
    <scope>NUCLEOTIDE SEQUENCE</scope>
</reference>
<comment type="pathway">
    <text evidence="2 9">Purine metabolism; AMP biosynthesis via de novo pathway; AMP from IMP: step 2/2.</text>
</comment>
<dbReference type="Pfam" id="PF08328">
    <property type="entry name" value="ASL_C"/>
    <property type="match status" value="1"/>
</dbReference>
<dbReference type="SUPFAM" id="SSF48557">
    <property type="entry name" value="L-aspartase-like"/>
    <property type="match status" value="1"/>
</dbReference>
<accession>U5KMA2</accession>
<dbReference type="GO" id="GO:0070626">
    <property type="term" value="F:(S)-2-(5-amino-1-(5-phospho-D-ribosyl)imidazole-4-carboxamido) succinate lyase (fumarate-forming) activity"/>
    <property type="evidence" value="ECO:0007669"/>
    <property type="project" value="RHEA"/>
</dbReference>
<dbReference type="PROSITE" id="PS00163">
    <property type="entry name" value="FUMARATE_LYASES"/>
    <property type="match status" value="1"/>
</dbReference>
<keyword evidence="7 9" id="KW-0456">Lyase</keyword>